<comment type="catalytic activity">
    <reaction evidence="2 4">
        <text>L-methionyl-[protein] + [thioredoxin]-disulfide + H2O = L-methionyl-(S)-S-oxide-[protein] + [thioredoxin]-dithiol</text>
        <dbReference type="Rhea" id="RHEA:14217"/>
        <dbReference type="Rhea" id="RHEA-COMP:10698"/>
        <dbReference type="Rhea" id="RHEA-COMP:10700"/>
        <dbReference type="Rhea" id="RHEA-COMP:12313"/>
        <dbReference type="Rhea" id="RHEA-COMP:12315"/>
        <dbReference type="ChEBI" id="CHEBI:15377"/>
        <dbReference type="ChEBI" id="CHEBI:16044"/>
        <dbReference type="ChEBI" id="CHEBI:29950"/>
        <dbReference type="ChEBI" id="CHEBI:44120"/>
        <dbReference type="ChEBI" id="CHEBI:50058"/>
        <dbReference type="EC" id="1.8.4.11"/>
    </reaction>
</comment>
<evidence type="ECO:0000256" key="4">
    <source>
        <dbReference type="HAMAP-Rule" id="MF_01401"/>
    </source>
</evidence>
<dbReference type="EMBL" id="JACHKT010000021">
    <property type="protein sequence ID" value="MBB6004238.1"/>
    <property type="molecule type" value="Genomic_DNA"/>
</dbReference>
<dbReference type="EC" id="1.8.4.11" evidence="4"/>
<dbReference type="InterPro" id="IPR036509">
    <property type="entry name" value="Met_Sox_Rdtase_MsrA_sf"/>
</dbReference>
<reference evidence="7 8" key="1">
    <citation type="submission" date="2020-08" db="EMBL/GenBank/DDBJ databases">
        <title>Functional genomics of gut bacteria from endangered species of beetles.</title>
        <authorList>
            <person name="Carlos-Shanley C."/>
        </authorList>
    </citation>
    <scope>NUCLEOTIDE SEQUENCE [LARGE SCALE GENOMIC DNA]</scope>
    <source>
        <strain evidence="7 8">S00070</strain>
    </source>
</reference>
<keyword evidence="8" id="KW-1185">Reference proteome</keyword>
<protein>
    <recommendedName>
        <fullName evidence="4">Peptide methionine sulfoxide reductase MsrA</fullName>
        <shortName evidence="4">Protein-methionine-S-oxide reductase</shortName>
        <ecNumber evidence="4">1.8.4.11</ecNumber>
    </recommendedName>
    <alternativeName>
        <fullName evidence="4">Peptide-methionine (S)-S-oxide reductase</fullName>
        <shortName evidence="4">Peptide Met(O) reductase</shortName>
    </alternativeName>
</protein>
<dbReference type="NCBIfam" id="TIGR00401">
    <property type="entry name" value="msrA"/>
    <property type="match status" value="1"/>
</dbReference>
<organism evidence="7 8">
    <name type="scientific">Arcicella rosea</name>
    <dbReference type="NCBI Taxonomy" id="502909"/>
    <lineage>
        <taxon>Bacteria</taxon>
        <taxon>Pseudomonadati</taxon>
        <taxon>Bacteroidota</taxon>
        <taxon>Cytophagia</taxon>
        <taxon>Cytophagales</taxon>
        <taxon>Flectobacillaceae</taxon>
        <taxon>Arcicella</taxon>
    </lineage>
</organism>
<feature type="active site" evidence="4">
    <location>
        <position position="53"/>
    </location>
</feature>
<comment type="caution">
    <text evidence="7">The sequence shown here is derived from an EMBL/GenBank/DDBJ whole genome shotgun (WGS) entry which is preliminary data.</text>
</comment>
<evidence type="ECO:0000313" key="7">
    <source>
        <dbReference type="EMBL" id="MBB6004238.1"/>
    </source>
</evidence>
<sequence>MKSKINVVLLGIFTLLVNISCAKGSDNQKNTEKMNNEKVNLEGTEVVTFGAGCFWCVEAIFQQVEGVVKVESGYSGGQVKNPTYKEVCTGLTGHAEVVQVTFDPKKISFDKILEIFWKTHDPTTLNRQGADEGSQYRSAVFYHNEAQKKTAEIWKAKLNAEHVFPNPIVTEITAFSVFYPAEDYHQDYYELNGHNPYCQVVIKPKLEKFTKVFKENLKKMN</sequence>
<dbReference type="AlphaFoldDB" id="A0A841EUB7"/>
<name>A0A841EUB7_9BACT</name>
<accession>A0A841EUB7</accession>
<keyword evidence="5" id="KW-0732">Signal</keyword>
<comment type="similarity">
    <text evidence="4">Belongs to the MsrA Met sulfoxide reductase family.</text>
</comment>
<gene>
    <name evidence="4" type="primary">msrA</name>
    <name evidence="7" type="ORF">HNP25_002901</name>
</gene>
<evidence type="ECO:0000256" key="1">
    <source>
        <dbReference type="ARBA" id="ARBA00023002"/>
    </source>
</evidence>
<proteinExistence type="inferred from homology"/>
<feature type="signal peptide" evidence="5">
    <location>
        <begin position="1"/>
        <end position="22"/>
    </location>
</feature>
<keyword evidence="1 4" id="KW-0560">Oxidoreductase</keyword>
<evidence type="ECO:0000256" key="5">
    <source>
        <dbReference type="SAM" id="SignalP"/>
    </source>
</evidence>
<comment type="function">
    <text evidence="4">Has an important function as a repair enzyme for proteins that have been inactivated by oxidation. Catalyzes the reversible oxidation-reduction of methionine sulfoxide in proteins to methionine.</text>
</comment>
<dbReference type="GO" id="GO:0008113">
    <property type="term" value="F:peptide-methionine (S)-S-oxide reductase activity"/>
    <property type="evidence" value="ECO:0007669"/>
    <property type="project" value="UniProtKB-UniRule"/>
</dbReference>
<feature type="chain" id="PRO_5032791481" description="Peptide methionine sulfoxide reductase MsrA" evidence="5">
    <location>
        <begin position="23"/>
        <end position="221"/>
    </location>
</feature>
<evidence type="ECO:0000259" key="6">
    <source>
        <dbReference type="Pfam" id="PF01625"/>
    </source>
</evidence>
<dbReference type="Pfam" id="PF01625">
    <property type="entry name" value="PMSR"/>
    <property type="match status" value="1"/>
</dbReference>
<dbReference type="SUPFAM" id="SSF55068">
    <property type="entry name" value="Peptide methionine sulfoxide reductase"/>
    <property type="match status" value="1"/>
</dbReference>
<feature type="domain" description="Peptide methionine sulphoxide reductase MsrA" evidence="6">
    <location>
        <begin position="47"/>
        <end position="199"/>
    </location>
</feature>
<evidence type="ECO:0000256" key="3">
    <source>
        <dbReference type="ARBA" id="ARBA00048782"/>
    </source>
</evidence>
<dbReference type="PANTHER" id="PTHR43774:SF1">
    <property type="entry name" value="PEPTIDE METHIONINE SULFOXIDE REDUCTASE MSRA 2"/>
    <property type="match status" value="1"/>
</dbReference>
<evidence type="ECO:0000256" key="2">
    <source>
        <dbReference type="ARBA" id="ARBA00047806"/>
    </source>
</evidence>
<dbReference type="PANTHER" id="PTHR43774">
    <property type="entry name" value="PEPTIDE METHIONINE SULFOXIDE REDUCTASE"/>
    <property type="match status" value="1"/>
</dbReference>
<dbReference type="InterPro" id="IPR002569">
    <property type="entry name" value="Met_Sox_Rdtase_MsrA_dom"/>
</dbReference>
<dbReference type="Proteomes" id="UP000524404">
    <property type="component" value="Unassembled WGS sequence"/>
</dbReference>
<dbReference type="HAMAP" id="MF_01401">
    <property type="entry name" value="MsrA"/>
    <property type="match status" value="1"/>
</dbReference>
<evidence type="ECO:0000313" key="8">
    <source>
        <dbReference type="Proteomes" id="UP000524404"/>
    </source>
</evidence>
<comment type="catalytic activity">
    <reaction evidence="3 4">
        <text>[thioredoxin]-disulfide + L-methionine + H2O = L-methionine (S)-S-oxide + [thioredoxin]-dithiol</text>
        <dbReference type="Rhea" id="RHEA:19993"/>
        <dbReference type="Rhea" id="RHEA-COMP:10698"/>
        <dbReference type="Rhea" id="RHEA-COMP:10700"/>
        <dbReference type="ChEBI" id="CHEBI:15377"/>
        <dbReference type="ChEBI" id="CHEBI:29950"/>
        <dbReference type="ChEBI" id="CHEBI:50058"/>
        <dbReference type="ChEBI" id="CHEBI:57844"/>
        <dbReference type="ChEBI" id="CHEBI:58772"/>
        <dbReference type="EC" id="1.8.4.11"/>
    </reaction>
</comment>
<dbReference type="Gene3D" id="3.30.1060.10">
    <property type="entry name" value="Peptide methionine sulphoxide reductase MsrA"/>
    <property type="match status" value="1"/>
</dbReference>